<dbReference type="Proteomes" id="UP000697127">
    <property type="component" value="Unassembled WGS sequence"/>
</dbReference>
<dbReference type="Pfam" id="PF09350">
    <property type="entry name" value="DJC28_CD"/>
    <property type="match status" value="1"/>
</dbReference>
<dbReference type="PANTHER" id="PTHR39394">
    <property type="entry name" value="YALI0E31793P"/>
    <property type="match status" value="1"/>
</dbReference>
<dbReference type="EMBL" id="PUHW01000269">
    <property type="protein sequence ID" value="KAG0687387.1"/>
    <property type="molecule type" value="Genomic_DNA"/>
</dbReference>
<proteinExistence type="predicted"/>
<name>A0A9P6WI42_9ASCO</name>
<dbReference type="OrthoDB" id="1922282at2759"/>
<comment type="caution">
    <text evidence="2">The sequence shown here is derived from an EMBL/GenBank/DDBJ whole genome shotgun (WGS) entry which is preliminary data.</text>
</comment>
<reference evidence="2" key="1">
    <citation type="submission" date="2020-11" db="EMBL/GenBank/DDBJ databases">
        <title>Kefir isolates.</title>
        <authorList>
            <person name="Marcisauskas S."/>
            <person name="Kim Y."/>
            <person name="Blasche S."/>
        </authorList>
    </citation>
    <scope>NUCLEOTIDE SEQUENCE</scope>
    <source>
        <strain evidence="2">Olga-1</strain>
    </source>
</reference>
<feature type="domain" description="DnaJ homologue subfamily C member 28 conserved" evidence="1">
    <location>
        <begin position="225"/>
        <end position="285"/>
    </location>
</feature>
<protein>
    <recommendedName>
        <fullName evidence="1">DnaJ homologue subfamily C member 28 conserved domain-containing protein</fullName>
    </recommendedName>
</protein>
<dbReference type="PANTHER" id="PTHR39394:SF1">
    <property type="entry name" value="DNAJ HOMOLOGUE SUBFAMILY C MEMBER 28 CONSERVED DOMAIN-CONTAINING PROTEIN"/>
    <property type="match status" value="1"/>
</dbReference>
<gene>
    <name evidence="2" type="ORF">C6P40_002408</name>
</gene>
<dbReference type="InterPro" id="IPR018961">
    <property type="entry name" value="DnaJ_homolog_subfam-C_membr-28"/>
</dbReference>
<evidence type="ECO:0000259" key="1">
    <source>
        <dbReference type="Pfam" id="PF09350"/>
    </source>
</evidence>
<dbReference type="AlphaFoldDB" id="A0A9P6WI42"/>
<sequence length="675" mass="77696">MILNSRKKVINQENFFFVYSIRQNHTKNNNASPISPNEDRGYMKRRLEQLAEDAVPSIDDPNAGIIKDALPYNKIELHKKLSKIENNPSNFQHQYQQAIGISKLPRGTSKHSRDIAMAKPWNGIESHYDSSLRMLKDSIKPMKGTKRNGTSNTIITPPTAIRDRIHNAKEGALDYKLAKISEKKIKDKENDNDDGWSEMYKERLLGPSMLLNDSFASVDNSIKSLADQKIMDAQRRGEFKNIKRGGPLEKGYGAMENMFIDRTEYHLNKILKKQDALPPWIEKQSGCDLKILRFRQELDTEWEKWALNAIKDEYPRLNDEELIVKMKELCNNELDENKSLPVLRGKRWMESRGAYLDSQIRELNNVIRGYNLQAPLASQKMYLLLDKELLSCYKRVAIYLVDALKRHIRGDEETNIVKNVNLHDLHSYGGLPQRENIHQQETDLPQLQGYQCSIQQPSQSMNFNNVNTGTGYYGYSYDYPVSNSKDEYEKEVNAIEDSSDIDVRRKLIRNYIIKNDININGLPYAEKIGNIVGNNSNFVMNDDLMLHTFHNEYSTGDINSYHDGTKNNDNNLENVNLGSIVLSNDGYFINESCEKTIQNQKQTEEELITPTYINMMFNATSMIPLENVSRMIKNEPIDTINEAYETSGDNCKLTTYELLGQYIPVVDLCTFDEVS</sequence>
<organism evidence="2 3">
    <name type="scientific">Pichia californica</name>
    <dbReference type="NCBI Taxonomy" id="460514"/>
    <lineage>
        <taxon>Eukaryota</taxon>
        <taxon>Fungi</taxon>
        <taxon>Dikarya</taxon>
        <taxon>Ascomycota</taxon>
        <taxon>Saccharomycotina</taxon>
        <taxon>Pichiomycetes</taxon>
        <taxon>Pichiales</taxon>
        <taxon>Pichiaceae</taxon>
        <taxon>Pichia</taxon>
    </lineage>
</organism>
<evidence type="ECO:0000313" key="3">
    <source>
        <dbReference type="Proteomes" id="UP000697127"/>
    </source>
</evidence>
<keyword evidence="3" id="KW-1185">Reference proteome</keyword>
<evidence type="ECO:0000313" key="2">
    <source>
        <dbReference type="EMBL" id="KAG0687387.1"/>
    </source>
</evidence>
<accession>A0A9P6WI42</accession>